<protein>
    <submittedName>
        <fullName evidence="2">Transglutaminase-like putative cysteine protease</fullName>
    </submittedName>
</protein>
<evidence type="ECO:0000313" key="3">
    <source>
        <dbReference type="Proteomes" id="UP000554520"/>
    </source>
</evidence>
<dbReference type="SUPFAM" id="SSF54001">
    <property type="entry name" value="Cysteine proteinases"/>
    <property type="match status" value="1"/>
</dbReference>
<proteinExistence type="predicted"/>
<dbReference type="GO" id="GO:0008233">
    <property type="term" value="F:peptidase activity"/>
    <property type="evidence" value="ECO:0007669"/>
    <property type="project" value="UniProtKB-KW"/>
</dbReference>
<comment type="caution">
    <text evidence="2">The sequence shown here is derived from an EMBL/GenBank/DDBJ whole genome shotgun (WGS) entry which is preliminary data.</text>
</comment>
<dbReference type="SMART" id="SM00460">
    <property type="entry name" value="TGc"/>
    <property type="match status" value="1"/>
</dbReference>
<sequence>MIINKAVGYNQGETMKIRAGFTLGYECPQPTAMLLVLNIHPSRRVDLLTEQNLTFNQPIDAWGYMDGFGNACTRIVAPPGLTTISSEFKIYDGGEPDVVPRNAIQHEIKDLPDDVLVFLLGSRYCDTDRLGDFAWSQFSSTPLGWPRVEAIRDYVHDHITFDYQKADPLRTAFGGYIDRTGVCRDFSHLAITLCRCMNIPARYCTGYLGDIGVPFNPDPMDFSAWFEVYLGGHWHTVDARHNTPRIGRILMATGRDATDVAISTSFGASLLTRFEVITEEVTTANPT</sequence>
<dbReference type="Pfam" id="PF01841">
    <property type="entry name" value="Transglut_core"/>
    <property type="match status" value="1"/>
</dbReference>
<dbReference type="Proteomes" id="UP000554520">
    <property type="component" value="Unassembled WGS sequence"/>
</dbReference>
<dbReference type="PANTHER" id="PTHR33490:SF12">
    <property type="entry name" value="BLL5557 PROTEIN"/>
    <property type="match status" value="1"/>
</dbReference>
<organism evidence="2 3">
    <name type="scientific">Phyllobacterium trifolii</name>
    <dbReference type="NCBI Taxonomy" id="300193"/>
    <lineage>
        <taxon>Bacteria</taxon>
        <taxon>Pseudomonadati</taxon>
        <taxon>Pseudomonadota</taxon>
        <taxon>Alphaproteobacteria</taxon>
        <taxon>Hyphomicrobiales</taxon>
        <taxon>Phyllobacteriaceae</taxon>
        <taxon>Phyllobacterium</taxon>
    </lineage>
</organism>
<dbReference type="AlphaFoldDB" id="A0A839UCJ4"/>
<dbReference type="EMBL" id="JACHXN010000013">
    <property type="protein sequence ID" value="MBB3147655.1"/>
    <property type="molecule type" value="Genomic_DNA"/>
</dbReference>
<dbReference type="InterPro" id="IPR038765">
    <property type="entry name" value="Papain-like_cys_pep_sf"/>
</dbReference>
<keyword evidence="3" id="KW-1185">Reference proteome</keyword>
<dbReference type="InterPro" id="IPR002931">
    <property type="entry name" value="Transglutaminase-like"/>
</dbReference>
<feature type="domain" description="Transglutaminase-like" evidence="1">
    <location>
        <begin position="175"/>
        <end position="241"/>
    </location>
</feature>
<evidence type="ECO:0000259" key="1">
    <source>
        <dbReference type="SMART" id="SM00460"/>
    </source>
</evidence>
<reference evidence="2 3" key="1">
    <citation type="submission" date="2020-08" db="EMBL/GenBank/DDBJ databases">
        <title>Genomic Encyclopedia of Type Strains, Phase III (KMG-III): the genomes of soil and plant-associated and newly described type strains.</title>
        <authorList>
            <person name="Whitman W."/>
        </authorList>
    </citation>
    <scope>NUCLEOTIDE SEQUENCE [LARGE SCALE GENOMIC DNA]</scope>
    <source>
        <strain evidence="2 3">CECT 7015</strain>
    </source>
</reference>
<dbReference type="PANTHER" id="PTHR33490">
    <property type="entry name" value="BLR5614 PROTEIN-RELATED"/>
    <property type="match status" value="1"/>
</dbReference>
<gene>
    <name evidence="2" type="ORF">FHS21_004079</name>
</gene>
<dbReference type="GO" id="GO:0006508">
    <property type="term" value="P:proteolysis"/>
    <property type="evidence" value="ECO:0007669"/>
    <property type="project" value="UniProtKB-KW"/>
</dbReference>
<keyword evidence="2" id="KW-0645">Protease</keyword>
<evidence type="ECO:0000313" key="2">
    <source>
        <dbReference type="EMBL" id="MBB3147655.1"/>
    </source>
</evidence>
<name>A0A839UCJ4_9HYPH</name>
<dbReference type="Gene3D" id="3.10.620.30">
    <property type="match status" value="1"/>
</dbReference>
<accession>A0A839UCJ4</accession>
<dbReference type="Gene3D" id="2.60.40.2250">
    <property type="match status" value="1"/>
</dbReference>
<keyword evidence="2" id="KW-0378">Hydrolase</keyword>